<dbReference type="InterPro" id="IPR020602">
    <property type="entry name" value="GTP_CycHdrlase_I_dom"/>
</dbReference>
<dbReference type="AlphaFoldDB" id="X1D7D6"/>
<dbReference type="UniPathway" id="UPA00848">
    <property type="reaction ID" value="UER00151"/>
</dbReference>
<dbReference type="InterPro" id="IPR043133">
    <property type="entry name" value="GTP-CH-I_C/QueF"/>
</dbReference>
<accession>X1D7D6</accession>
<dbReference type="Gene3D" id="3.30.1130.10">
    <property type="match status" value="1"/>
</dbReference>
<evidence type="ECO:0000259" key="1">
    <source>
        <dbReference type="Pfam" id="PF01227"/>
    </source>
</evidence>
<feature type="non-terminal residue" evidence="2">
    <location>
        <position position="1"/>
    </location>
</feature>
<sequence>EHLCMSMRGVKKPNTLTVTSAVRGLFRENAASRAEVMALIKPSK</sequence>
<gene>
    <name evidence="2" type="ORF">S01H4_51625</name>
</gene>
<name>X1D7D6_9ZZZZ</name>
<dbReference type="EMBL" id="BART01029417">
    <property type="protein sequence ID" value="GAH00984.1"/>
    <property type="molecule type" value="Genomic_DNA"/>
</dbReference>
<evidence type="ECO:0000313" key="2">
    <source>
        <dbReference type="EMBL" id="GAH00984.1"/>
    </source>
</evidence>
<organism evidence="2">
    <name type="scientific">marine sediment metagenome</name>
    <dbReference type="NCBI Taxonomy" id="412755"/>
    <lineage>
        <taxon>unclassified sequences</taxon>
        <taxon>metagenomes</taxon>
        <taxon>ecological metagenomes</taxon>
    </lineage>
</organism>
<dbReference type="SUPFAM" id="SSF55620">
    <property type="entry name" value="Tetrahydrobiopterin biosynthesis enzymes-like"/>
    <property type="match status" value="1"/>
</dbReference>
<feature type="domain" description="GTP cyclohydrolase I" evidence="1">
    <location>
        <begin position="1"/>
        <end position="40"/>
    </location>
</feature>
<reference evidence="2" key="1">
    <citation type="journal article" date="2014" name="Front. Microbiol.">
        <title>High frequency of phylogenetically diverse reductive dehalogenase-homologous genes in deep subseafloor sedimentary metagenomes.</title>
        <authorList>
            <person name="Kawai M."/>
            <person name="Futagami T."/>
            <person name="Toyoda A."/>
            <person name="Takaki Y."/>
            <person name="Nishi S."/>
            <person name="Hori S."/>
            <person name="Arai W."/>
            <person name="Tsubouchi T."/>
            <person name="Morono Y."/>
            <person name="Uchiyama I."/>
            <person name="Ito T."/>
            <person name="Fujiyama A."/>
            <person name="Inagaki F."/>
            <person name="Takami H."/>
        </authorList>
    </citation>
    <scope>NUCLEOTIDE SEQUENCE</scope>
    <source>
        <strain evidence="2">Expedition CK06-06</strain>
    </source>
</reference>
<dbReference type="Pfam" id="PF01227">
    <property type="entry name" value="GTP_cyclohydroI"/>
    <property type="match status" value="1"/>
</dbReference>
<comment type="caution">
    <text evidence="2">The sequence shown here is derived from an EMBL/GenBank/DDBJ whole genome shotgun (WGS) entry which is preliminary data.</text>
</comment>
<protein>
    <recommendedName>
        <fullName evidence="1">GTP cyclohydrolase I domain-containing protein</fullName>
    </recommendedName>
</protein>
<proteinExistence type="predicted"/>